<evidence type="ECO:0000256" key="2">
    <source>
        <dbReference type="ARBA" id="ARBA00022741"/>
    </source>
</evidence>
<dbReference type="InterPro" id="IPR003439">
    <property type="entry name" value="ABC_transporter-like_ATP-bd"/>
</dbReference>
<dbReference type="SUPFAM" id="SSF52540">
    <property type="entry name" value="P-loop containing nucleoside triphosphate hydrolases"/>
    <property type="match status" value="1"/>
</dbReference>
<dbReference type="InterPro" id="IPR003593">
    <property type="entry name" value="AAA+_ATPase"/>
</dbReference>
<proteinExistence type="predicted"/>
<evidence type="ECO:0000256" key="1">
    <source>
        <dbReference type="ARBA" id="ARBA00022448"/>
    </source>
</evidence>
<evidence type="ECO:0000313" key="6">
    <source>
        <dbReference type="Proteomes" id="UP000182517"/>
    </source>
</evidence>
<evidence type="ECO:0000256" key="3">
    <source>
        <dbReference type="ARBA" id="ARBA00022840"/>
    </source>
</evidence>
<dbReference type="RefSeq" id="WP_072284941.1">
    <property type="nucleotide sequence ID" value="NZ_CP015519.1"/>
</dbReference>
<keyword evidence="1" id="KW-0813">Transport</keyword>
<dbReference type="OrthoDB" id="9805130at2"/>
<dbReference type="EMBL" id="CP015519">
    <property type="protein sequence ID" value="APG28917.1"/>
    <property type="molecule type" value="Genomic_DNA"/>
</dbReference>
<dbReference type="Gene3D" id="3.40.50.300">
    <property type="entry name" value="P-loop containing nucleotide triphosphate hydrolases"/>
    <property type="match status" value="1"/>
</dbReference>
<dbReference type="SMART" id="SM00382">
    <property type="entry name" value="AAA"/>
    <property type="match status" value="1"/>
</dbReference>
<evidence type="ECO:0000313" key="5">
    <source>
        <dbReference type="EMBL" id="APG28917.1"/>
    </source>
</evidence>
<gene>
    <name evidence="5" type="ORF">A7E78_14435</name>
</gene>
<evidence type="ECO:0000259" key="4">
    <source>
        <dbReference type="PROSITE" id="PS50893"/>
    </source>
</evidence>
<dbReference type="InterPro" id="IPR051782">
    <property type="entry name" value="ABC_Transporter_VariousFunc"/>
</dbReference>
<dbReference type="GO" id="GO:0005524">
    <property type="term" value="F:ATP binding"/>
    <property type="evidence" value="ECO:0007669"/>
    <property type="project" value="UniProtKB-KW"/>
</dbReference>
<sequence length="248" mass="27549">MADSVVFSEVWKTYQRELGGVSAPALRGVTFSVRRGETLGLIGANGAGKSTCIRLLMDFIRPDRGCITIEDRSPENSILRRDIGYLPEIASFPASLTILDMLRFVGATHDLPKAVLAEQSERWLKTLELWDVRKRPIRTYSKGMQQRGSFVLALVHDPALLVLDEPMSGLDPIGRASIIRLIRDLKVQGKTILFCTHILEDMDQLADRVLILHKGEKRFLGTPNDLSAEFGTNSIVDGFLSAIAEEQS</sequence>
<keyword evidence="3" id="KW-0067">ATP-binding</keyword>
<feature type="domain" description="ABC transporter" evidence="4">
    <location>
        <begin position="5"/>
        <end position="239"/>
    </location>
</feature>
<dbReference type="InterPro" id="IPR027417">
    <property type="entry name" value="P-loop_NTPase"/>
</dbReference>
<accession>A0A1L3GSM5</accession>
<organism evidence="5 6">
    <name type="scientific">Syntrophotalea acetylenivorans</name>
    <dbReference type="NCBI Taxonomy" id="1842532"/>
    <lineage>
        <taxon>Bacteria</taxon>
        <taxon>Pseudomonadati</taxon>
        <taxon>Thermodesulfobacteriota</taxon>
        <taxon>Desulfuromonadia</taxon>
        <taxon>Desulfuromonadales</taxon>
        <taxon>Syntrophotaleaceae</taxon>
        <taxon>Syntrophotalea</taxon>
    </lineage>
</organism>
<dbReference type="Pfam" id="PF00005">
    <property type="entry name" value="ABC_tran"/>
    <property type="match status" value="1"/>
</dbReference>
<dbReference type="GO" id="GO:0016887">
    <property type="term" value="F:ATP hydrolysis activity"/>
    <property type="evidence" value="ECO:0007669"/>
    <property type="project" value="InterPro"/>
</dbReference>
<dbReference type="AlphaFoldDB" id="A0A1L3GSM5"/>
<dbReference type="PANTHER" id="PTHR42939:SF1">
    <property type="entry name" value="ABC TRANSPORTER ATP-BINDING PROTEIN ALBC-RELATED"/>
    <property type="match status" value="1"/>
</dbReference>
<keyword evidence="2" id="KW-0547">Nucleotide-binding</keyword>
<reference evidence="5 6" key="1">
    <citation type="journal article" date="2017" name="Genome Announc.">
        <title>Complete Genome Sequences of Two Acetylene-Fermenting Pelobacter acetylenicus Strains.</title>
        <authorList>
            <person name="Sutton J.M."/>
            <person name="Baesman S.M."/>
            <person name="Fierst J.L."/>
            <person name="Poret-Peterson A.T."/>
            <person name="Oremland R.S."/>
            <person name="Dunlap D.S."/>
            <person name="Akob D.M."/>
        </authorList>
    </citation>
    <scope>NUCLEOTIDE SEQUENCE [LARGE SCALE GENOMIC DNA]</scope>
    <source>
        <strain evidence="5 6">SFB93</strain>
    </source>
</reference>
<dbReference type="KEGG" id="pef:A7E78_14435"/>
<keyword evidence="6" id="KW-1185">Reference proteome</keyword>
<dbReference type="PROSITE" id="PS50893">
    <property type="entry name" value="ABC_TRANSPORTER_2"/>
    <property type="match status" value="1"/>
</dbReference>
<dbReference type="Proteomes" id="UP000182517">
    <property type="component" value="Chromosome"/>
</dbReference>
<dbReference type="PANTHER" id="PTHR42939">
    <property type="entry name" value="ABC TRANSPORTER ATP-BINDING PROTEIN ALBC-RELATED"/>
    <property type="match status" value="1"/>
</dbReference>
<dbReference type="STRING" id="1842532.A7E78_14435"/>
<protein>
    <submittedName>
        <fullName evidence="5">ABC transporter</fullName>
    </submittedName>
</protein>
<name>A0A1L3GSM5_9BACT</name>